<feature type="binding site" evidence="3">
    <location>
        <position position="93"/>
    </location>
    <ligand>
        <name>a divalent metal cation</name>
        <dbReference type="ChEBI" id="CHEBI:60240"/>
        <label>1</label>
    </ligand>
</feature>
<evidence type="ECO:0000313" key="4">
    <source>
        <dbReference type="EMBL" id="OHB11871.1"/>
    </source>
</evidence>
<gene>
    <name evidence="4" type="ORF">A3G99_00925</name>
</gene>
<dbReference type="SUPFAM" id="SSF51556">
    <property type="entry name" value="Metallo-dependent hydrolases"/>
    <property type="match status" value="1"/>
</dbReference>
<evidence type="ECO:0008006" key="6">
    <source>
        <dbReference type="Google" id="ProtNLM"/>
    </source>
</evidence>
<feature type="binding site" evidence="3">
    <location>
        <position position="215"/>
    </location>
    <ligand>
        <name>a divalent metal cation</name>
        <dbReference type="ChEBI" id="CHEBI:60240"/>
        <label>1</label>
    </ligand>
</feature>
<dbReference type="Pfam" id="PF01026">
    <property type="entry name" value="TatD_DNase"/>
    <property type="match status" value="1"/>
</dbReference>
<keyword evidence="2" id="KW-0378">Hydrolase</keyword>
<dbReference type="CDD" id="cd01310">
    <property type="entry name" value="TatD_DNAse"/>
    <property type="match status" value="1"/>
</dbReference>
<dbReference type="Proteomes" id="UP000176558">
    <property type="component" value="Unassembled WGS sequence"/>
</dbReference>
<evidence type="ECO:0000256" key="1">
    <source>
        <dbReference type="ARBA" id="ARBA00022723"/>
    </source>
</evidence>
<evidence type="ECO:0000256" key="3">
    <source>
        <dbReference type="PIRSR" id="PIRSR005902-1"/>
    </source>
</evidence>
<feature type="binding site" evidence="3">
    <location>
        <position position="11"/>
    </location>
    <ligand>
        <name>a divalent metal cation</name>
        <dbReference type="ChEBI" id="CHEBI:60240"/>
        <label>1</label>
    </ligand>
</feature>
<dbReference type="PIRSF" id="PIRSF005902">
    <property type="entry name" value="DNase_TatD"/>
    <property type="match status" value="1"/>
</dbReference>
<feature type="binding site" evidence="3">
    <location>
        <position position="9"/>
    </location>
    <ligand>
        <name>a divalent metal cation</name>
        <dbReference type="ChEBI" id="CHEBI:60240"/>
        <label>1</label>
    </ligand>
</feature>
<dbReference type="InterPro" id="IPR001130">
    <property type="entry name" value="TatD-like"/>
</dbReference>
<dbReference type="PANTHER" id="PTHR46124">
    <property type="entry name" value="D-AMINOACYL-TRNA DEACYLASE"/>
    <property type="match status" value="1"/>
</dbReference>
<dbReference type="PANTHER" id="PTHR46124:SF2">
    <property type="entry name" value="D-AMINOACYL-TRNA DEACYLASE"/>
    <property type="match status" value="1"/>
</dbReference>
<reference evidence="4 5" key="1">
    <citation type="journal article" date="2016" name="Nat. Commun.">
        <title>Thousands of microbial genomes shed light on interconnected biogeochemical processes in an aquifer system.</title>
        <authorList>
            <person name="Anantharaman K."/>
            <person name="Brown C.T."/>
            <person name="Hug L.A."/>
            <person name="Sharon I."/>
            <person name="Castelle C.J."/>
            <person name="Probst A.J."/>
            <person name="Thomas B.C."/>
            <person name="Singh A."/>
            <person name="Wilkins M.J."/>
            <person name="Karaoz U."/>
            <person name="Brodie E.L."/>
            <person name="Williams K.H."/>
            <person name="Hubbard S.S."/>
            <person name="Banfield J.F."/>
        </authorList>
    </citation>
    <scope>NUCLEOTIDE SEQUENCE [LARGE SCALE GENOMIC DNA]</scope>
</reference>
<proteinExistence type="predicted"/>
<dbReference type="GO" id="GO:0016788">
    <property type="term" value="F:hydrolase activity, acting on ester bonds"/>
    <property type="evidence" value="ECO:0007669"/>
    <property type="project" value="InterPro"/>
</dbReference>
<evidence type="ECO:0000256" key="2">
    <source>
        <dbReference type="ARBA" id="ARBA00022801"/>
    </source>
</evidence>
<dbReference type="Gene3D" id="3.20.20.140">
    <property type="entry name" value="Metal-dependent hydrolases"/>
    <property type="match status" value="1"/>
</dbReference>
<dbReference type="GO" id="GO:0005829">
    <property type="term" value="C:cytosol"/>
    <property type="evidence" value="ECO:0007669"/>
    <property type="project" value="TreeGrafter"/>
</dbReference>
<dbReference type="InterPro" id="IPR032466">
    <property type="entry name" value="Metal_Hydrolase"/>
</dbReference>
<organism evidence="4 5">
    <name type="scientific">Candidatus Zambryskibacteria bacterium RIFCSPLOWO2_12_FULL_39_23</name>
    <dbReference type="NCBI Taxonomy" id="1802776"/>
    <lineage>
        <taxon>Bacteria</taxon>
        <taxon>Candidatus Zambryskiibacteriota</taxon>
    </lineage>
</organism>
<accession>A0A1G2UR42</accession>
<dbReference type="GO" id="GO:0046872">
    <property type="term" value="F:metal ion binding"/>
    <property type="evidence" value="ECO:0007669"/>
    <property type="project" value="UniProtKB-KW"/>
</dbReference>
<sequence length="270" mass="30866">MKYEYFDIHSHLYFPDYDKDREEEIERMKKAKIGTIVIGTNFDSSQKAIELVEKHENLFACIGQHPEDLNADSVFDERLKGLAQHKKVVAIGECGLDYFRLTENINSMKLIQKTVFEYHIDLAISKNLPLMLHIRPSKGTQDAYLDSLNILEHHAKIVGGKLRGNAHFFAGNKEILERFLAIGFTVSFTGVITFTHDYDELIKLTPLNMIMAETDAPFVAPVPHRGKRNSSLYMPEVVKRIAEVKNESLDKVKQALMANTIRQFNLVAQE</sequence>
<evidence type="ECO:0000313" key="5">
    <source>
        <dbReference type="Proteomes" id="UP000176558"/>
    </source>
</evidence>
<protein>
    <recommendedName>
        <fullName evidence="6">Hydrolase TatD</fullName>
    </recommendedName>
</protein>
<dbReference type="AlphaFoldDB" id="A0A1G2UR42"/>
<feature type="binding site" evidence="3">
    <location>
        <position position="167"/>
    </location>
    <ligand>
        <name>a divalent metal cation</name>
        <dbReference type="ChEBI" id="CHEBI:60240"/>
        <label>2</label>
    </ligand>
</feature>
<dbReference type="FunFam" id="3.20.20.140:FF:000005">
    <property type="entry name" value="TatD family hydrolase"/>
    <property type="match status" value="1"/>
</dbReference>
<name>A0A1G2UR42_9BACT</name>
<dbReference type="EMBL" id="MHWT01000026">
    <property type="protein sequence ID" value="OHB11871.1"/>
    <property type="molecule type" value="Genomic_DNA"/>
</dbReference>
<comment type="caution">
    <text evidence="4">The sequence shown here is derived from an EMBL/GenBank/DDBJ whole genome shotgun (WGS) entry which is preliminary data.</text>
</comment>
<feature type="binding site" evidence="3">
    <location>
        <position position="133"/>
    </location>
    <ligand>
        <name>a divalent metal cation</name>
        <dbReference type="ChEBI" id="CHEBI:60240"/>
        <label>2</label>
    </ligand>
</feature>
<keyword evidence="1 3" id="KW-0479">Metal-binding</keyword>